<feature type="compositionally biased region" description="Basic and acidic residues" evidence="2">
    <location>
        <begin position="178"/>
        <end position="189"/>
    </location>
</feature>
<dbReference type="Gene3D" id="3.10.180.10">
    <property type="entry name" value="2,3-Dihydroxybiphenyl 1,2-Dioxygenase, domain 1"/>
    <property type="match status" value="1"/>
</dbReference>
<evidence type="ECO:0000259" key="3">
    <source>
        <dbReference type="PROSITE" id="PS51819"/>
    </source>
</evidence>
<dbReference type="InterPro" id="IPR051332">
    <property type="entry name" value="Fosfomycin_Res_Enzymes"/>
</dbReference>
<dbReference type="SUPFAM" id="SSF54593">
    <property type="entry name" value="Glyoxalase/Bleomycin resistance protein/Dihydroxybiphenyl dioxygenase"/>
    <property type="match status" value="1"/>
</dbReference>
<gene>
    <name evidence="4" type="primary">yqjT_0</name>
    <name evidence="4" type="ORF">g.64184</name>
</gene>
<feature type="compositionally biased region" description="Acidic residues" evidence="2">
    <location>
        <begin position="166"/>
        <end position="177"/>
    </location>
</feature>
<organism evidence="4">
    <name type="scientific">Anthurium amnicola</name>
    <dbReference type="NCBI Taxonomy" id="1678845"/>
    <lineage>
        <taxon>Eukaryota</taxon>
        <taxon>Viridiplantae</taxon>
        <taxon>Streptophyta</taxon>
        <taxon>Embryophyta</taxon>
        <taxon>Tracheophyta</taxon>
        <taxon>Spermatophyta</taxon>
        <taxon>Magnoliopsida</taxon>
        <taxon>Liliopsida</taxon>
        <taxon>Araceae</taxon>
        <taxon>Pothoideae</taxon>
        <taxon>Potheae</taxon>
        <taxon>Anthurium</taxon>
    </lineage>
</organism>
<dbReference type="InterPro" id="IPR037523">
    <property type="entry name" value="VOC_core"/>
</dbReference>
<dbReference type="EMBL" id="GDJX01006750">
    <property type="protein sequence ID" value="JAT61186.1"/>
    <property type="molecule type" value="Transcribed_RNA"/>
</dbReference>
<keyword evidence="1" id="KW-0479">Metal-binding</keyword>
<dbReference type="AlphaFoldDB" id="A0A1D1Z2V2"/>
<dbReference type="PROSITE" id="PS51819">
    <property type="entry name" value="VOC"/>
    <property type="match status" value="1"/>
</dbReference>
<evidence type="ECO:0000256" key="1">
    <source>
        <dbReference type="ARBA" id="ARBA00022723"/>
    </source>
</evidence>
<sequence length="203" mass="23125">MNMNFFLGHLSQKKKKMSTEAPVLGSLAHLCLSVSDYEKSIKFYEAVLIKLGFKPYYNASYYTSWLNHSSRVQIGVSPVKPENKDSKHVRYSVGYHHLALNATSRDEVDDFHKFLVENKYTVLDEPKEYDYVPGYYAVFWEDPDGMKLELCYIPIPAAQENSENSESVDVDDADDVDANEHEGKDHEGGGENDGNSPKRQKTE</sequence>
<dbReference type="GO" id="GO:0046872">
    <property type="term" value="F:metal ion binding"/>
    <property type="evidence" value="ECO:0007669"/>
    <property type="project" value="UniProtKB-KW"/>
</dbReference>
<accession>A0A1D1Z2V2</accession>
<dbReference type="Pfam" id="PF00903">
    <property type="entry name" value="Glyoxalase"/>
    <property type="match status" value="1"/>
</dbReference>
<evidence type="ECO:0000313" key="4">
    <source>
        <dbReference type="EMBL" id="JAT61186.1"/>
    </source>
</evidence>
<feature type="domain" description="VOC" evidence="3">
    <location>
        <begin position="26"/>
        <end position="153"/>
    </location>
</feature>
<name>A0A1D1Z2V2_9ARAE</name>
<dbReference type="PANTHER" id="PTHR36113">
    <property type="entry name" value="LYASE, PUTATIVE-RELATED-RELATED"/>
    <property type="match status" value="1"/>
</dbReference>
<proteinExistence type="predicted"/>
<dbReference type="InterPro" id="IPR004360">
    <property type="entry name" value="Glyas_Fos-R_dOase_dom"/>
</dbReference>
<feature type="region of interest" description="Disordered" evidence="2">
    <location>
        <begin position="159"/>
        <end position="203"/>
    </location>
</feature>
<dbReference type="InterPro" id="IPR029068">
    <property type="entry name" value="Glyas_Bleomycin-R_OHBP_Dase"/>
</dbReference>
<dbReference type="PANTHER" id="PTHR36113:SF6">
    <property type="entry name" value="FOSFOMYCIN RESISTANCE PROTEIN FOSX"/>
    <property type="match status" value="1"/>
</dbReference>
<reference evidence="4" key="1">
    <citation type="submission" date="2015-07" db="EMBL/GenBank/DDBJ databases">
        <title>Transcriptome Assembly of Anthurium amnicola.</title>
        <authorList>
            <person name="Suzuki J."/>
        </authorList>
    </citation>
    <scope>NUCLEOTIDE SEQUENCE</scope>
</reference>
<evidence type="ECO:0000256" key="2">
    <source>
        <dbReference type="SAM" id="MobiDB-lite"/>
    </source>
</evidence>
<protein>
    <submittedName>
        <fullName evidence="4">Uncharacterized protein yqjT</fullName>
    </submittedName>
</protein>